<evidence type="ECO:0000256" key="1">
    <source>
        <dbReference type="SAM" id="Phobius"/>
    </source>
</evidence>
<reference evidence="2 3" key="1">
    <citation type="journal article" date="2016" name="Nat. Commun.">
        <title>Thousands of microbial genomes shed light on interconnected biogeochemical processes in an aquifer system.</title>
        <authorList>
            <person name="Anantharaman K."/>
            <person name="Brown C.T."/>
            <person name="Hug L.A."/>
            <person name="Sharon I."/>
            <person name="Castelle C.J."/>
            <person name="Probst A.J."/>
            <person name="Thomas B.C."/>
            <person name="Singh A."/>
            <person name="Wilkins M.J."/>
            <person name="Karaoz U."/>
            <person name="Brodie E.L."/>
            <person name="Williams K.H."/>
            <person name="Hubbard S.S."/>
            <person name="Banfield J.F."/>
        </authorList>
    </citation>
    <scope>NUCLEOTIDE SEQUENCE [LARGE SCALE GENOMIC DNA]</scope>
</reference>
<organism evidence="2 3">
    <name type="scientific">Candidatus Woesebacteria bacterium RBG_16_39_8b</name>
    <dbReference type="NCBI Taxonomy" id="1802482"/>
    <lineage>
        <taxon>Bacteria</taxon>
        <taxon>Candidatus Woeseibacteriota</taxon>
    </lineage>
</organism>
<comment type="caution">
    <text evidence="2">The sequence shown here is derived from an EMBL/GenBank/DDBJ whole genome shotgun (WGS) entry which is preliminary data.</text>
</comment>
<accession>A0A1F7XAN6</accession>
<proteinExistence type="predicted"/>
<dbReference type="Proteomes" id="UP000179013">
    <property type="component" value="Unassembled WGS sequence"/>
</dbReference>
<dbReference type="AlphaFoldDB" id="A0A1F7XAN6"/>
<keyword evidence="1" id="KW-1133">Transmembrane helix</keyword>
<evidence type="ECO:0000313" key="3">
    <source>
        <dbReference type="Proteomes" id="UP000179013"/>
    </source>
</evidence>
<keyword evidence="1" id="KW-0812">Transmembrane</keyword>
<name>A0A1F7XAN6_9BACT</name>
<keyword evidence="1" id="KW-0472">Membrane</keyword>
<gene>
    <name evidence="2" type="ORF">A2V80_02345</name>
</gene>
<dbReference type="EMBL" id="MGFU01000044">
    <property type="protein sequence ID" value="OGM12061.1"/>
    <property type="molecule type" value="Genomic_DNA"/>
</dbReference>
<sequence>MGKPVWEIVPIAKRLLDAGLPEEKKHDKSLQRQWWRVRWLLQLIYANIALFCRYYWAFNHTIGKFEFALIVCFSCVTY</sequence>
<evidence type="ECO:0000313" key="2">
    <source>
        <dbReference type="EMBL" id="OGM12061.1"/>
    </source>
</evidence>
<protein>
    <submittedName>
        <fullName evidence="2">Uncharacterized protein</fullName>
    </submittedName>
</protein>
<feature type="transmembrane region" description="Helical" evidence="1">
    <location>
        <begin position="39"/>
        <end position="56"/>
    </location>
</feature>